<evidence type="ECO:0000313" key="2">
    <source>
        <dbReference type="EMBL" id="MDQ2585613.1"/>
    </source>
</evidence>
<dbReference type="EMBL" id="NSDM01000006">
    <property type="protein sequence ID" value="MDQ2585613.1"/>
    <property type="molecule type" value="Genomic_DNA"/>
</dbReference>
<dbReference type="PANTHER" id="PTHR43943">
    <property type="entry name" value="DEHYDROGENASE/REDUCTASE (SDR FAMILY) MEMBER 4"/>
    <property type="match status" value="1"/>
</dbReference>
<organism evidence="2 3">
    <name type="scientific">Saccharothrix yanglingensis</name>
    <dbReference type="NCBI Taxonomy" id="659496"/>
    <lineage>
        <taxon>Bacteria</taxon>
        <taxon>Bacillati</taxon>
        <taxon>Actinomycetota</taxon>
        <taxon>Actinomycetes</taxon>
        <taxon>Pseudonocardiales</taxon>
        <taxon>Pseudonocardiaceae</taxon>
        <taxon>Saccharothrix</taxon>
    </lineage>
</organism>
<dbReference type="InterPro" id="IPR036291">
    <property type="entry name" value="NAD(P)-bd_dom_sf"/>
</dbReference>
<dbReference type="Gene3D" id="3.40.50.720">
    <property type="entry name" value="NAD(P)-binding Rossmann-like Domain"/>
    <property type="match status" value="1"/>
</dbReference>
<dbReference type="CDD" id="cd05233">
    <property type="entry name" value="SDR_c"/>
    <property type="match status" value="1"/>
</dbReference>
<sequence length="257" mass="26291">MTTDFTGRAALVTGASRGIGHGIAAELLAGGASVAITGRKAEALAAAAEALVTTTGVSPDRVLAVPGNAGSAEDRARAVDAVMTRFGRLDVLVNNTGINPVFGALVDADLDAVRKIFDVNVIAALGFVQLAWKAWMQEHGGAVVNIASVGGLRSTGVIAAYGASKAALIRLTEELAWQLGPKVRVNAVAPAVVKTRFAEALYTGREEEAAAGYPMKRLGTPEDVARLVAFLASDAAEWITGETVRVDGGLLATGTLG</sequence>
<keyword evidence="3" id="KW-1185">Reference proteome</keyword>
<dbReference type="RefSeq" id="WP_306746802.1">
    <property type="nucleotide sequence ID" value="NZ_NSDM01000006.1"/>
</dbReference>
<dbReference type="InterPro" id="IPR020904">
    <property type="entry name" value="Sc_DH/Rdtase_CS"/>
</dbReference>
<evidence type="ECO:0000256" key="1">
    <source>
        <dbReference type="ARBA" id="ARBA00006484"/>
    </source>
</evidence>
<proteinExistence type="inferred from homology"/>
<dbReference type="InterPro" id="IPR002347">
    <property type="entry name" value="SDR_fam"/>
</dbReference>
<comment type="caution">
    <text evidence="2">The sequence shown here is derived from an EMBL/GenBank/DDBJ whole genome shotgun (WGS) entry which is preliminary data.</text>
</comment>
<dbReference type="PANTHER" id="PTHR43943:SF2">
    <property type="entry name" value="DEHYDROGENASE_REDUCTASE 4"/>
    <property type="match status" value="1"/>
</dbReference>
<accession>A0ABU0X0F4</accession>
<dbReference type="SUPFAM" id="SSF51735">
    <property type="entry name" value="NAD(P)-binding Rossmann-fold domains"/>
    <property type="match status" value="1"/>
</dbReference>
<name>A0ABU0X0F4_9PSEU</name>
<reference evidence="2 3" key="1">
    <citation type="submission" date="2017-06" db="EMBL/GenBank/DDBJ databases">
        <title>Cultured bacterium strain Saccharothrix yanglingensis Hhs.015.</title>
        <authorList>
            <person name="Xia Y."/>
        </authorList>
    </citation>
    <scope>NUCLEOTIDE SEQUENCE [LARGE SCALE GENOMIC DNA]</scope>
    <source>
        <strain evidence="2 3">Hhs.015</strain>
    </source>
</reference>
<dbReference type="Proteomes" id="UP001225605">
    <property type="component" value="Unassembled WGS sequence"/>
</dbReference>
<dbReference type="PRINTS" id="PR00081">
    <property type="entry name" value="GDHRDH"/>
</dbReference>
<gene>
    <name evidence="2" type="ORF">CKY47_16815</name>
</gene>
<dbReference type="NCBIfam" id="NF005559">
    <property type="entry name" value="PRK07231.1"/>
    <property type="match status" value="1"/>
</dbReference>
<dbReference type="PROSITE" id="PS00061">
    <property type="entry name" value="ADH_SHORT"/>
    <property type="match status" value="1"/>
</dbReference>
<dbReference type="PRINTS" id="PR00080">
    <property type="entry name" value="SDRFAMILY"/>
</dbReference>
<comment type="similarity">
    <text evidence="1">Belongs to the short-chain dehydrogenases/reductases (SDR) family.</text>
</comment>
<dbReference type="Pfam" id="PF13561">
    <property type="entry name" value="adh_short_C2"/>
    <property type="match status" value="1"/>
</dbReference>
<protein>
    <submittedName>
        <fullName evidence="2">3-oxoacyl-ACP reductase</fullName>
    </submittedName>
</protein>
<evidence type="ECO:0000313" key="3">
    <source>
        <dbReference type="Proteomes" id="UP001225605"/>
    </source>
</evidence>